<evidence type="ECO:0000313" key="1">
    <source>
        <dbReference type="EMBL" id="CAF2057927.1"/>
    </source>
</evidence>
<accession>A0A816QA34</accession>
<dbReference type="AlphaFoldDB" id="A0A816QA34"/>
<name>A0A816QA34_BRANA</name>
<reference evidence="1" key="1">
    <citation type="submission" date="2021-01" db="EMBL/GenBank/DDBJ databases">
        <authorList>
            <consortium name="Genoscope - CEA"/>
            <person name="William W."/>
        </authorList>
    </citation>
    <scope>NUCLEOTIDE SEQUENCE</scope>
</reference>
<protein>
    <submittedName>
        <fullName evidence="1">(rape) hypothetical protein</fullName>
    </submittedName>
</protein>
<proteinExistence type="predicted"/>
<gene>
    <name evidence="1" type="ORF">DARMORV10_C06P19030.1</name>
</gene>
<dbReference type="EMBL" id="HG994370">
    <property type="protein sequence ID" value="CAF2057927.1"/>
    <property type="molecule type" value="Genomic_DNA"/>
</dbReference>
<dbReference type="Proteomes" id="UP001295469">
    <property type="component" value="Chromosome C06"/>
</dbReference>
<sequence>MVVVVKDCPDGLLRLNIKTKKKKMNRGSPIQGPVFEDLKR</sequence>
<organism evidence="1">
    <name type="scientific">Brassica napus</name>
    <name type="common">Rape</name>
    <dbReference type="NCBI Taxonomy" id="3708"/>
    <lineage>
        <taxon>Eukaryota</taxon>
        <taxon>Viridiplantae</taxon>
        <taxon>Streptophyta</taxon>
        <taxon>Embryophyta</taxon>
        <taxon>Tracheophyta</taxon>
        <taxon>Spermatophyta</taxon>
        <taxon>Magnoliopsida</taxon>
        <taxon>eudicotyledons</taxon>
        <taxon>Gunneridae</taxon>
        <taxon>Pentapetalae</taxon>
        <taxon>rosids</taxon>
        <taxon>malvids</taxon>
        <taxon>Brassicales</taxon>
        <taxon>Brassicaceae</taxon>
        <taxon>Brassiceae</taxon>
        <taxon>Brassica</taxon>
    </lineage>
</organism>